<dbReference type="Proteomes" id="UP000267268">
    <property type="component" value="Chromosome 1"/>
</dbReference>
<feature type="domain" description="SusD-like N-terminal" evidence="8">
    <location>
        <begin position="59"/>
        <end position="226"/>
    </location>
</feature>
<dbReference type="Gene3D" id="1.25.40.390">
    <property type="match status" value="1"/>
</dbReference>
<dbReference type="InterPro" id="IPR033985">
    <property type="entry name" value="SusD-like_N"/>
</dbReference>
<protein>
    <submittedName>
        <fullName evidence="9">RagB/SusD family nutrient uptake outer membrane protein</fullName>
    </submittedName>
</protein>
<organism evidence="9 10">
    <name type="scientific">Flammeovirga pectinis</name>
    <dbReference type="NCBI Taxonomy" id="2494373"/>
    <lineage>
        <taxon>Bacteria</taxon>
        <taxon>Pseudomonadati</taxon>
        <taxon>Bacteroidota</taxon>
        <taxon>Cytophagia</taxon>
        <taxon>Cytophagales</taxon>
        <taxon>Flammeovirgaceae</taxon>
        <taxon>Flammeovirga</taxon>
    </lineage>
</organism>
<accession>A0A3S9P6X4</accession>
<dbReference type="Pfam" id="PF14322">
    <property type="entry name" value="SusD-like_3"/>
    <property type="match status" value="1"/>
</dbReference>
<comment type="subcellular location">
    <subcellularLocation>
        <location evidence="1">Cell outer membrane</location>
    </subcellularLocation>
</comment>
<dbReference type="GO" id="GO:0009279">
    <property type="term" value="C:cell outer membrane"/>
    <property type="evidence" value="ECO:0007669"/>
    <property type="project" value="UniProtKB-SubCell"/>
</dbReference>
<reference evidence="9 10" key="1">
    <citation type="submission" date="2018-12" db="EMBL/GenBank/DDBJ databases">
        <title>Flammeovirga pectinis sp. nov., isolated from the gut of the Korean scallop, Patinopecten yessoensis.</title>
        <authorList>
            <person name="Bae J.-W."/>
            <person name="Jeong Y.-S."/>
            <person name="Kang W."/>
        </authorList>
    </citation>
    <scope>NUCLEOTIDE SEQUENCE [LARGE SCALE GENOMIC DNA]</scope>
    <source>
        <strain evidence="9 10">L12M1</strain>
    </source>
</reference>
<evidence type="ECO:0000313" key="9">
    <source>
        <dbReference type="EMBL" id="AZQ63967.1"/>
    </source>
</evidence>
<dbReference type="SUPFAM" id="SSF48452">
    <property type="entry name" value="TPR-like"/>
    <property type="match status" value="1"/>
</dbReference>
<keyword evidence="10" id="KW-1185">Reference proteome</keyword>
<feature type="chain" id="PRO_5019296894" evidence="6">
    <location>
        <begin position="25"/>
        <end position="540"/>
    </location>
</feature>
<sequence>MKFKKIIKVLACASLLIAANGCSSFLEREPQGQAVDTPAYYDDLENATLAVNACYQAIAQDQGVIAHMQEWMFGEVMTDNSWKGGSDFGDMQDVQMLKEWDANNSNATSHTAWKTYYQAIHRANTAIKGIEPATSFDEADKNKLLGEAYFIRAYSYFYLVRLFGDVPLFTAPVSPDEIGKIGRTSVAEVLTQIEADFKFASENLGTKSEMEVGRATSGAAKGYIARTLMYEVGIWKTKGADAWTDVYNYTNEVITSGEYSLANNLAEVFEKEGENGVGSIFEVQHTTSNTGWANQNTGSTSPILTAPRGAGDIKGWGWGFLNPTSDLANEFETGDPRMDWTTGQNGQYAHGLQQGVATSEFLSGYFPRKMLMDAALRPNEQSDNPQNQRKMRYADVLLMNAEAAYHLGNTATALLRVNEVRDRARKMTYPKGWEENSNTYTARDNSSALPEVTATGDQLLEAILHERRVELSLEGLRLWDLLRTDQYTSAIQKDNIGYRSTVTGATVVANMEGKKLNGVPVLPIPAGEVASFGITQNPGY</sequence>
<keyword evidence="4" id="KW-0472">Membrane</keyword>
<evidence type="ECO:0000259" key="8">
    <source>
        <dbReference type="Pfam" id="PF14322"/>
    </source>
</evidence>
<evidence type="ECO:0000256" key="3">
    <source>
        <dbReference type="ARBA" id="ARBA00022729"/>
    </source>
</evidence>
<dbReference type="CDD" id="cd08977">
    <property type="entry name" value="SusD"/>
    <property type="match status" value="1"/>
</dbReference>
<keyword evidence="3 6" id="KW-0732">Signal</keyword>
<dbReference type="InterPro" id="IPR012944">
    <property type="entry name" value="SusD_RagB_dom"/>
</dbReference>
<dbReference type="Pfam" id="PF07980">
    <property type="entry name" value="SusD_RagB"/>
    <property type="match status" value="1"/>
</dbReference>
<evidence type="ECO:0000259" key="7">
    <source>
        <dbReference type="Pfam" id="PF07980"/>
    </source>
</evidence>
<dbReference type="AlphaFoldDB" id="A0A3S9P6X4"/>
<feature type="signal peptide" evidence="6">
    <location>
        <begin position="1"/>
        <end position="24"/>
    </location>
</feature>
<proteinExistence type="inferred from homology"/>
<dbReference type="InterPro" id="IPR011990">
    <property type="entry name" value="TPR-like_helical_dom_sf"/>
</dbReference>
<dbReference type="EMBL" id="CP034562">
    <property type="protein sequence ID" value="AZQ63967.1"/>
    <property type="molecule type" value="Genomic_DNA"/>
</dbReference>
<evidence type="ECO:0000256" key="1">
    <source>
        <dbReference type="ARBA" id="ARBA00004442"/>
    </source>
</evidence>
<evidence type="ECO:0000256" key="6">
    <source>
        <dbReference type="SAM" id="SignalP"/>
    </source>
</evidence>
<dbReference type="RefSeq" id="WP_126617196.1">
    <property type="nucleotide sequence ID" value="NZ_CP034562.1"/>
</dbReference>
<evidence type="ECO:0000313" key="10">
    <source>
        <dbReference type="Proteomes" id="UP000267268"/>
    </source>
</evidence>
<gene>
    <name evidence="9" type="ORF">EI427_17575</name>
</gene>
<evidence type="ECO:0000256" key="5">
    <source>
        <dbReference type="ARBA" id="ARBA00023237"/>
    </source>
</evidence>
<evidence type="ECO:0000256" key="2">
    <source>
        <dbReference type="ARBA" id="ARBA00006275"/>
    </source>
</evidence>
<dbReference type="OrthoDB" id="636214at2"/>
<evidence type="ECO:0000256" key="4">
    <source>
        <dbReference type="ARBA" id="ARBA00023136"/>
    </source>
</evidence>
<comment type="similarity">
    <text evidence="2">Belongs to the SusD family.</text>
</comment>
<name>A0A3S9P6X4_9BACT</name>
<keyword evidence="5" id="KW-0998">Cell outer membrane</keyword>
<dbReference type="KEGG" id="fll:EI427_17575"/>
<feature type="domain" description="RagB/SusD" evidence="7">
    <location>
        <begin position="279"/>
        <end position="540"/>
    </location>
</feature>